<dbReference type="WBParaSite" id="SPAL_0001108150.1">
    <property type="protein sequence ID" value="SPAL_0001108150.1"/>
    <property type="gene ID" value="SPAL_0001108150"/>
</dbReference>
<evidence type="ECO:0000313" key="2">
    <source>
        <dbReference type="Proteomes" id="UP000046392"/>
    </source>
</evidence>
<feature type="transmembrane region" description="Helical" evidence="1">
    <location>
        <begin position="90"/>
        <end position="114"/>
    </location>
</feature>
<protein>
    <submittedName>
        <fullName evidence="3">CPBP family intramembrane metalloprotease</fullName>
    </submittedName>
</protein>
<keyword evidence="1" id="KW-0812">Transmembrane</keyword>
<reference evidence="3" key="1">
    <citation type="submission" date="2017-02" db="UniProtKB">
        <authorList>
            <consortium name="WormBaseParasite"/>
        </authorList>
    </citation>
    <scope>IDENTIFICATION</scope>
</reference>
<sequence length="157" mass="18515">MIERQASVYFGPNFVVLVGVSYDVYRDPDSLYLAYIEHGFLDFSVFFFVFYLVTQFKSLRKQNKDFLNHAKFDLSERHHTVHNTKIARRLIPFTIILLIFCYLNEVLVFAMIFINENVELLTIINLLWLVVLSNRCLYVPIGIIYVGLCFFIPKKTN</sequence>
<keyword evidence="2" id="KW-1185">Reference proteome</keyword>
<feature type="transmembrane region" description="Helical" evidence="1">
    <location>
        <begin position="126"/>
        <end position="152"/>
    </location>
</feature>
<evidence type="ECO:0000256" key="1">
    <source>
        <dbReference type="SAM" id="Phobius"/>
    </source>
</evidence>
<dbReference type="Proteomes" id="UP000046392">
    <property type="component" value="Unplaced"/>
</dbReference>
<evidence type="ECO:0000313" key="3">
    <source>
        <dbReference type="WBParaSite" id="SPAL_0001108150.1"/>
    </source>
</evidence>
<keyword evidence="1" id="KW-1133">Transmembrane helix</keyword>
<proteinExistence type="predicted"/>
<name>A0A0N5BZ88_STREA</name>
<feature type="transmembrane region" description="Helical" evidence="1">
    <location>
        <begin position="7"/>
        <end position="25"/>
    </location>
</feature>
<feature type="transmembrane region" description="Helical" evidence="1">
    <location>
        <begin position="31"/>
        <end position="54"/>
    </location>
</feature>
<organism evidence="2 3">
    <name type="scientific">Strongyloides papillosus</name>
    <name type="common">Intestinal threadworm</name>
    <dbReference type="NCBI Taxonomy" id="174720"/>
    <lineage>
        <taxon>Eukaryota</taxon>
        <taxon>Metazoa</taxon>
        <taxon>Ecdysozoa</taxon>
        <taxon>Nematoda</taxon>
        <taxon>Chromadorea</taxon>
        <taxon>Rhabditida</taxon>
        <taxon>Tylenchina</taxon>
        <taxon>Panagrolaimomorpha</taxon>
        <taxon>Strongyloidoidea</taxon>
        <taxon>Strongyloididae</taxon>
        <taxon>Strongyloides</taxon>
    </lineage>
</organism>
<keyword evidence="1" id="KW-0472">Membrane</keyword>
<dbReference type="AlphaFoldDB" id="A0A0N5BZ88"/>
<accession>A0A0N5BZ88</accession>